<dbReference type="InterPro" id="IPR038321">
    <property type="entry name" value="TmcA_C_sf"/>
</dbReference>
<protein>
    <recommendedName>
        <fullName evidence="9">tRNA(Met) cytidine acetyltransferase TmcA</fullName>
        <ecNumber evidence="9">2.3.1.193</ecNumber>
    </recommendedName>
</protein>
<keyword evidence="2 9" id="KW-0820">tRNA-binding</keyword>
<dbReference type="Gene3D" id="1.20.120.890">
    <property type="entry name" value="tRNA(Met) cytidine acetyltransferase, tail domain"/>
    <property type="match status" value="1"/>
</dbReference>
<feature type="domain" description="N-acetyltransferase" evidence="10">
    <location>
        <begin position="353"/>
        <end position="537"/>
    </location>
</feature>
<feature type="binding site" evidence="9">
    <location>
        <position position="502"/>
    </location>
    <ligand>
        <name>acetyl-CoA</name>
        <dbReference type="ChEBI" id="CHEBI:57288"/>
    </ligand>
</feature>
<evidence type="ECO:0000313" key="12">
    <source>
        <dbReference type="Proteomes" id="UP001157138"/>
    </source>
</evidence>
<comment type="catalytic activity">
    <reaction evidence="9">
        <text>cytidine(34) in elongator tRNA(Met) + acetyl-CoA + ATP + H2O = N(4)-acetylcytidine(34) in elongator tRNA(Met) + ADP + phosphate + CoA + H(+)</text>
        <dbReference type="Rhea" id="RHEA:43788"/>
        <dbReference type="Rhea" id="RHEA-COMP:10693"/>
        <dbReference type="Rhea" id="RHEA-COMP:10694"/>
        <dbReference type="ChEBI" id="CHEBI:15377"/>
        <dbReference type="ChEBI" id="CHEBI:15378"/>
        <dbReference type="ChEBI" id="CHEBI:30616"/>
        <dbReference type="ChEBI" id="CHEBI:43474"/>
        <dbReference type="ChEBI" id="CHEBI:57287"/>
        <dbReference type="ChEBI" id="CHEBI:57288"/>
        <dbReference type="ChEBI" id="CHEBI:74900"/>
        <dbReference type="ChEBI" id="CHEBI:82748"/>
        <dbReference type="ChEBI" id="CHEBI:456216"/>
        <dbReference type="EC" id="2.3.1.193"/>
    </reaction>
</comment>
<accession>A0ABQ6EUN2</accession>
<dbReference type="SUPFAM" id="SSF52540">
    <property type="entry name" value="P-loop containing nucleoside triphosphate hydrolases"/>
    <property type="match status" value="1"/>
</dbReference>
<dbReference type="PANTHER" id="PTHR10925">
    <property type="entry name" value="N-ACETYLTRANSFERASE 10"/>
    <property type="match status" value="1"/>
</dbReference>
<gene>
    <name evidence="9 11" type="primary">tmcA</name>
    <name evidence="11" type="ORF">GCM10007938_06620</name>
</gene>
<evidence type="ECO:0000256" key="7">
    <source>
        <dbReference type="ARBA" id="ARBA00022884"/>
    </source>
</evidence>
<dbReference type="Proteomes" id="UP001157138">
    <property type="component" value="Unassembled WGS sequence"/>
</dbReference>
<dbReference type="Pfam" id="PF05127">
    <property type="entry name" value="NAT10_TcmA_helicase"/>
    <property type="match status" value="1"/>
</dbReference>
<evidence type="ECO:0000256" key="8">
    <source>
        <dbReference type="ARBA" id="ARBA00023315"/>
    </source>
</evidence>
<keyword evidence="4 9" id="KW-0819">tRNA processing</keyword>
<dbReference type="InterPro" id="IPR027417">
    <property type="entry name" value="P-loop_NTPase"/>
</dbReference>
<comment type="subcellular location">
    <subcellularLocation>
        <location evidence="9">Cytoplasm</location>
    </subcellularLocation>
</comment>
<dbReference type="CDD" id="cd04301">
    <property type="entry name" value="NAT_SF"/>
    <property type="match status" value="1"/>
</dbReference>
<keyword evidence="3 9" id="KW-0808">Transferase</keyword>
<feature type="binding site" evidence="9">
    <location>
        <position position="153"/>
    </location>
    <ligand>
        <name>ATP</name>
        <dbReference type="ChEBI" id="CHEBI:30616"/>
    </ligand>
</feature>
<name>A0ABQ6EUN2_9VIBR</name>
<evidence type="ECO:0000313" key="11">
    <source>
        <dbReference type="EMBL" id="GLT16885.1"/>
    </source>
</evidence>
<dbReference type="EMBL" id="BSPW01000014">
    <property type="protein sequence ID" value="GLT16885.1"/>
    <property type="molecule type" value="Genomic_DNA"/>
</dbReference>
<comment type="similarity">
    <text evidence="9">Belongs to the TmcA family.</text>
</comment>
<dbReference type="HAMAP" id="MF_01886">
    <property type="entry name" value="tRNA_acetyltr_TmcA"/>
    <property type="match status" value="1"/>
</dbReference>
<organism evidence="11 12">
    <name type="scientific">Vibrio zhanjiangensis</name>
    <dbReference type="NCBI Taxonomy" id="1046128"/>
    <lineage>
        <taxon>Bacteria</taxon>
        <taxon>Pseudomonadati</taxon>
        <taxon>Pseudomonadota</taxon>
        <taxon>Gammaproteobacteria</taxon>
        <taxon>Vibrionales</taxon>
        <taxon>Vibrionaceae</taxon>
        <taxon>Vibrio</taxon>
    </lineage>
</organism>
<dbReference type="Gene3D" id="3.40.50.11040">
    <property type="match status" value="1"/>
</dbReference>
<keyword evidence="7 9" id="KW-0694">RNA-binding</keyword>
<reference evidence="12" key="1">
    <citation type="journal article" date="2019" name="Int. J. Syst. Evol. Microbiol.">
        <title>The Global Catalogue of Microorganisms (GCM) 10K type strain sequencing project: providing services to taxonomists for standard genome sequencing and annotation.</title>
        <authorList>
            <consortium name="The Broad Institute Genomics Platform"/>
            <consortium name="The Broad Institute Genome Sequencing Center for Infectious Disease"/>
            <person name="Wu L."/>
            <person name="Ma J."/>
        </authorList>
    </citation>
    <scope>NUCLEOTIDE SEQUENCE [LARGE SCALE GENOMIC DNA]</scope>
    <source>
        <strain evidence="12">NBRC 108723</strain>
    </source>
</reference>
<evidence type="ECO:0000256" key="2">
    <source>
        <dbReference type="ARBA" id="ARBA00022555"/>
    </source>
</evidence>
<dbReference type="SUPFAM" id="SSF55729">
    <property type="entry name" value="Acyl-CoA N-acyltransferases (Nat)"/>
    <property type="match status" value="1"/>
</dbReference>
<keyword evidence="8 9" id="KW-0012">Acyltransferase</keyword>
<comment type="function">
    <text evidence="9">Catalyzes the formation of N(4)-acetylcytidine (ac(4)C) at the wobble position of tRNA(Met), by using acetyl-CoA as an acetyl donor and ATP (or GTP).</text>
</comment>
<dbReference type="Gene3D" id="3.40.630.30">
    <property type="match status" value="1"/>
</dbReference>
<dbReference type="InterPro" id="IPR007807">
    <property type="entry name" value="TcmA/NAT10_helicase"/>
</dbReference>
<keyword evidence="6 9" id="KW-0067">ATP-binding</keyword>
<sequence>MFDYFSHLIRCAHQSNHRYGLVLNGDSDWTNSTIDLVKSFYSCSDIVQLGGECKDLHTRYISYKNGKTLLGQECALLVCYLSDGFDANSFCAAMGGIRGGGLVLIVPSFNHVALLGQYWLNAVFSHLINIDQFKPLPKVEDARLLSPTPFSDQTIAVEKIHKVSTGHRKRPFVMTADRGRGKSSALGIAAAQLMKQRQMRILVTAPSLATVAAVFEFAHKNLCGANAKKGQVYDSQSSLEFIAPDELLKSQPDCDLLLVDEASAIPVPMLKKMVAHYHRCVFSTTIHGYEGCGRGFTMKFQKWLEKNRPGTSFFHLKQPIRWAENDPLENWLFDAFLLNTELDSLQFSKGTEIKLEKVNKQDLVHQPSILRECFGLLVNAHYQTTPSDLMLLLEQASIQLYLALSNGSCVGCMMTIDEGGLDNGLIDAIQQGKRRPKGHLVPVTLANHFGISQAAHQHSTRIMRIATHPDAQRLGIGTEMISQFMQTFVGDYVSTSFGATKELIQFWAKVGFYPVRIGTQKDHVSGCYSVIMVKGDVDWLKCAVKCNYQYLHYMLSTLYSDIEVDIIRSLLVIDNASDGYKEYQAMIRYYSLGGSSFESVAPFLAHWILSDTSIAKKASDLLLRKVLQQKNWHECSKEFSIHGRKQLEHQIRTDIRRLLKAAEQ</sequence>
<dbReference type="PANTHER" id="PTHR10925:SF5">
    <property type="entry name" value="RNA CYTIDINE ACETYLTRANSFERASE"/>
    <property type="match status" value="1"/>
</dbReference>
<dbReference type="Gene3D" id="3.40.50.300">
    <property type="entry name" value="P-loop containing nucleotide triphosphate hydrolases"/>
    <property type="match status" value="1"/>
</dbReference>
<evidence type="ECO:0000259" key="10">
    <source>
        <dbReference type="PROSITE" id="PS51186"/>
    </source>
</evidence>
<comment type="caution">
    <text evidence="11">The sequence shown here is derived from an EMBL/GenBank/DDBJ whole genome shotgun (WGS) entry which is preliminary data.</text>
</comment>
<dbReference type="InterPro" id="IPR016181">
    <property type="entry name" value="Acyl_CoA_acyltransferase"/>
</dbReference>
<evidence type="ECO:0000256" key="6">
    <source>
        <dbReference type="ARBA" id="ARBA00022840"/>
    </source>
</evidence>
<keyword evidence="1 9" id="KW-0963">Cytoplasm</keyword>
<keyword evidence="12" id="KW-1185">Reference proteome</keyword>
<dbReference type="Pfam" id="PF13718">
    <property type="entry name" value="GNAT_acetyltr_2"/>
    <property type="match status" value="2"/>
</dbReference>
<dbReference type="EC" id="2.3.1.193" evidence="9"/>
<dbReference type="InterPro" id="IPR013562">
    <property type="entry name" value="TmcA/NAT10_N"/>
</dbReference>
<dbReference type="PROSITE" id="PS51186">
    <property type="entry name" value="GNAT"/>
    <property type="match status" value="1"/>
</dbReference>
<feature type="binding site" evidence="9">
    <location>
        <position position="321"/>
    </location>
    <ligand>
        <name>ATP</name>
        <dbReference type="ChEBI" id="CHEBI:30616"/>
    </ligand>
</feature>
<evidence type="ECO:0000256" key="3">
    <source>
        <dbReference type="ARBA" id="ARBA00022679"/>
    </source>
</evidence>
<dbReference type="InterPro" id="IPR000182">
    <property type="entry name" value="GNAT_dom"/>
</dbReference>
<evidence type="ECO:0000256" key="4">
    <source>
        <dbReference type="ARBA" id="ARBA00022694"/>
    </source>
</evidence>
<comment type="caution">
    <text evidence="9">Lacks conserved residue(s) required for the propagation of feature annotation.</text>
</comment>
<dbReference type="Pfam" id="PF08351">
    <property type="entry name" value="TmcA_N"/>
    <property type="match status" value="1"/>
</dbReference>
<dbReference type="InterPro" id="IPR024914">
    <property type="entry name" value="tRNA_acetyltr_TmcA"/>
</dbReference>
<evidence type="ECO:0000256" key="1">
    <source>
        <dbReference type="ARBA" id="ARBA00022490"/>
    </source>
</evidence>
<evidence type="ECO:0000256" key="5">
    <source>
        <dbReference type="ARBA" id="ARBA00022741"/>
    </source>
</evidence>
<evidence type="ECO:0000256" key="9">
    <source>
        <dbReference type="HAMAP-Rule" id="MF_01886"/>
    </source>
</evidence>
<proteinExistence type="inferred from homology"/>
<feature type="binding site" evidence="9">
    <location>
        <begin position="465"/>
        <end position="467"/>
    </location>
    <ligand>
        <name>acetyl-CoA</name>
        <dbReference type="ChEBI" id="CHEBI:57288"/>
    </ligand>
</feature>
<keyword evidence="5 9" id="KW-0547">Nucleotide-binding</keyword>
<dbReference type="InterPro" id="IPR032672">
    <property type="entry name" value="TmcA/NAT10/Kre33"/>
</dbReference>